<comment type="caution">
    <text evidence="12">The sequence shown here is derived from an EMBL/GenBank/DDBJ whole genome shotgun (WGS) entry which is preliminary data.</text>
</comment>
<dbReference type="PROSITE" id="PS00211">
    <property type="entry name" value="ABC_TRANSPORTER_1"/>
    <property type="match status" value="2"/>
</dbReference>
<keyword evidence="5" id="KW-0067">ATP-binding</keyword>
<feature type="transmembrane region" description="Helical" evidence="9">
    <location>
        <begin position="133"/>
        <end position="154"/>
    </location>
</feature>
<evidence type="ECO:0000259" key="11">
    <source>
        <dbReference type="PROSITE" id="PS50929"/>
    </source>
</evidence>
<comment type="subcellular location">
    <subcellularLocation>
        <location evidence="1">Membrane</location>
        <topology evidence="1">Multi-pass membrane protein</topology>
    </subcellularLocation>
</comment>
<dbReference type="Pfam" id="PF00664">
    <property type="entry name" value="ABC_membrane"/>
    <property type="match status" value="2"/>
</dbReference>
<evidence type="ECO:0000256" key="6">
    <source>
        <dbReference type="ARBA" id="ARBA00022989"/>
    </source>
</evidence>
<dbReference type="Pfam" id="PF00005">
    <property type="entry name" value="ABC_tran"/>
    <property type="match status" value="2"/>
</dbReference>
<evidence type="ECO:0000256" key="2">
    <source>
        <dbReference type="ARBA" id="ARBA00022448"/>
    </source>
</evidence>
<dbReference type="STRING" id="246404.A0A507EZR6"/>
<proteinExistence type="predicted"/>
<protein>
    <recommendedName>
        <fullName evidence="14">P-loop containing nucleoside triphosphate hydrolase protein</fullName>
    </recommendedName>
</protein>
<evidence type="ECO:0000256" key="3">
    <source>
        <dbReference type="ARBA" id="ARBA00022692"/>
    </source>
</evidence>
<dbReference type="PROSITE" id="PS50929">
    <property type="entry name" value="ABC_TM1F"/>
    <property type="match status" value="2"/>
</dbReference>
<dbReference type="SUPFAM" id="SSF90123">
    <property type="entry name" value="ABC transporter transmembrane region"/>
    <property type="match status" value="2"/>
</dbReference>
<dbReference type="InterPro" id="IPR017871">
    <property type="entry name" value="ABC_transporter-like_CS"/>
</dbReference>
<dbReference type="GO" id="GO:0005524">
    <property type="term" value="F:ATP binding"/>
    <property type="evidence" value="ECO:0007669"/>
    <property type="project" value="UniProtKB-KW"/>
</dbReference>
<feature type="transmembrane region" description="Helical" evidence="9">
    <location>
        <begin position="256"/>
        <end position="283"/>
    </location>
</feature>
<evidence type="ECO:0000313" key="12">
    <source>
        <dbReference type="EMBL" id="TPX68628.1"/>
    </source>
</evidence>
<dbReference type="PANTHER" id="PTHR24223">
    <property type="entry name" value="ATP-BINDING CASSETTE SUB-FAMILY C"/>
    <property type="match status" value="1"/>
</dbReference>
<feature type="transmembrane region" description="Helical" evidence="9">
    <location>
        <begin position="985"/>
        <end position="1008"/>
    </location>
</feature>
<keyword evidence="13" id="KW-1185">Reference proteome</keyword>
<dbReference type="InterPro" id="IPR050173">
    <property type="entry name" value="ABC_transporter_C-like"/>
</dbReference>
<dbReference type="CDD" id="cd18579">
    <property type="entry name" value="ABC_6TM_ABCC_D1"/>
    <property type="match status" value="1"/>
</dbReference>
<evidence type="ECO:0000256" key="7">
    <source>
        <dbReference type="ARBA" id="ARBA00023136"/>
    </source>
</evidence>
<dbReference type="InterPro" id="IPR011527">
    <property type="entry name" value="ABC1_TM_dom"/>
</dbReference>
<evidence type="ECO:0000256" key="1">
    <source>
        <dbReference type="ARBA" id="ARBA00004141"/>
    </source>
</evidence>
<evidence type="ECO:0008006" key="14">
    <source>
        <dbReference type="Google" id="ProtNLM"/>
    </source>
</evidence>
<evidence type="ECO:0000313" key="13">
    <source>
        <dbReference type="Proteomes" id="UP000320333"/>
    </source>
</evidence>
<dbReference type="GO" id="GO:0016887">
    <property type="term" value="F:ATP hydrolysis activity"/>
    <property type="evidence" value="ECO:0007669"/>
    <property type="project" value="InterPro"/>
</dbReference>
<dbReference type="GO" id="GO:0140359">
    <property type="term" value="F:ABC-type transporter activity"/>
    <property type="evidence" value="ECO:0007669"/>
    <property type="project" value="InterPro"/>
</dbReference>
<dbReference type="FunFam" id="3.40.50.300:FF:000163">
    <property type="entry name" value="Multidrug resistance-associated protein member 4"/>
    <property type="match status" value="1"/>
</dbReference>
<dbReference type="SUPFAM" id="SSF52540">
    <property type="entry name" value="P-loop containing nucleoside triphosphate hydrolases"/>
    <property type="match status" value="2"/>
</dbReference>
<keyword evidence="7 9" id="KW-0472">Membrane</keyword>
<evidence type="ECO:0000256" key="8">
    <source>
        <dbReference type="SAM" id="MobiDB-lite"/>
    </source>
</evidence>
<dbReference type="PROSITE" id="PS50893">
    <property type="entry name" value="ABC_TRANSPORTER_2"/>
    <property type="match status" value="2"/>
</dbReference>
<feature type="transmembrane region" description="Helical" evidence="9">
    <location>
        <begin position="380"/>
        <end position="400"/>
    </location>
</feature>
<feature type="transmembrane region" description="Helical" evidence="9">
    <location>
        <begin position="161"/>
        <end position="180"/>
    </location>
</feature>
<dbReference type="Proteomes" id="UP000320333">
    <property type="component" value="Unassembled WGS sequence"/>
</dbReference>
<feature type="region of interest" description="Disordered" evidence="8">
    <location>
        <begin position="1"/>
        <end position="22"/>
    </location>
</feature>
<feature type="transmembrane region" description="Helical" evidence="9">
    <location>
        <begin position="803"/>
        <end position="830"/>
    </location>
</feature>
<feature type="transmembrane region" description="Helical" evidence="9">
    <location>
        <begin position="902"/>
        <end position="921"/>
    </location>
</feature>
<dbReference type="FunFam" id="3.40.50.300:FF:000997">
    <property type="entry name" value="Multidrug resistance-associated protein 1"/>
    <property type="match status" value="1"/>
</dbReference>
<dbReference type="InterPro" id="IPR036640">
    <property type="entry name" value="ABC1_TM_sf"/>
</dbReference>
<keyword evidence="3 9" id="KW-0812">Transmembrane</keyword>
<evidence type="ECO:0000256" key="5">
    <source>
        <dbReference type="ARBA" id="ARBA00022840"/>
    </source>
</evidence>
<keyword evidence="6 9" id="KW-1133">Transmembrane helix</keyword>
<dbReference type="OrthoDB" id="6500128at2759"/>
<dbReference type="GO" id="GO:0016020">
    <property type="term" value="C:membrane"/>
    <property type="evidence" value="ECO:0007669"/>
    <property type="project" value="UniProtKB-SubCell"/>
</dbReference>
<feature type="domain" description="ABC transmembrane type-1" evidence="11">
    <location>
        <begin position="184"/>
        <end position="406"/>
    </location>
</feature>
<dbReference type="EMBL" id="QEAP01000350">
    <property type="protein sequence ID" value="TPX68628.1"/>
    <property type="molecule type" value="Genomic_DNA"/>
</dbReference>
<feature type="domain" description="ABC transporter" evidence="10">
    <location>
        <begin position="1082"/>
        <end position="1316"/>
    </location>
</feature>
<evidence type="ECO:0000256" key="4">
    <source>
        <dbReference type="ARBA" id="ARBA00022741"/>
    </source>
</evidence>
<dbReference type="Gene3D" id="1.20.1560.10">
    <property type="entry name" value="ABC transporter type 1, transmembrane domain"/>
    <property type="match status" value="2"/>
</dbReference>
<dbReference type="SMART" id="SM00382">
    <property type="entry name" value="AAA"/>
    <property type="match status" value="2"/>
</dbReference>
<feature type="transmembrane region" description="Helical" evidence="9">
    <location>
        <begin position="878"/>
        <end position="896"/>
    </location>
</feature>
<dbReference type="InterPro" id="IPR003593">
    <property type="entry name" value="AAA+_ATPase"/>
</dbReference>
<name>A0A507EZR6_9FUNG</name>
<evidence type="ECO:0000259" key="10">
    <source>
        <dbReference type="PROSITE" id="PS50893"/>
    </source>
</evidence>
<feature type="transmembrane region" description="Helical" evidence="9">
    <location>
        <begin position="347"/>
        <end position="368"/>
    </location>
</feature>
<dbReference type="FunFam" id="1.20.1560.10:FF:000010">
    <property type="entry name" value="Multidrug resistance-associated ABC transporter"/>
    <property type="match status" value="1"/>
</dbReference>
<accession>A0A507EZR6</accession>
<dbReference type="InterPro" id="IPR003439">
    <property type="entry name" value="ABC_transporter-like_ATP-bd"/>
</dbReference>
<sequence>MAPTSDIRMGDASPATDTKLKKGLESPEETASWYHFIVASWLTGFVKMAARNPLQFDDLFKLHPVFSAKSSSERIGSAFENHLDVALKKLDAAGLDREEKIGKALLTRRENAFKWSLLNAILTAERRKICMALALHVQHLIAQFLAPLILSALLKAEAYSAVAYGMVAALFCTQMAQALGWNNSQYIARGASMSVKAALVSMVYKKAFRLGTKGRAQYPTGVIMNLVASDCSVIEMSLQFLTDVFCLPWEIVTLSILILVFAGGAGAAGLSFMIICTGLSLGISTYSIGFERKALAATDERVKVTSEVINGIKIVKFFAWETPFFERLTLLRDQELTQHFKLRMINATFSAIMNILPSFTNVIVFSVYRSLGNTVDAATVFATLSVINLIKLPIAVAPFISQSVFSSLVSLERLAKFLAAEEMEQDQIDANAKNAAAMDEKTAIHLKNASFMWASSESEEDAENKPDEFKISDRVDSTETEATEATELSPQNSKFTLKDINLDVRKGSLTMIVGKVGSGKSSLLSAFIGDMIPTAGDIAISSQFGYSPQASWLQNTTLRANVLFGSAFDEKRYNETIRCCGLSKDLTILPFGDMSDIGEKGITLSGGQAARVNLARAVYSDAEILLLDDPLAAVDSHVGKQILDECILGVLKEKTVILVTHQLHIAPQADQIVVMDQGVISEQGSFQELMQSRGGFYDLMQEYGHSDADEDAEDAITGKVAKTDADDLKESDKKGVDINEQEERQVGSVALKYYLFYFKNAGPIAYIVMLLIMYTIWQATRLFSDLWLTFWVEDRFGKIDGFYMIGLLILATVQGLLIGIATIAFARACITAGRNIHRRALDSLLHVPMVFFETNPAGRIISRFSKDFSDTDRQLPRLFQSVLETILGVLGTFVLIVYASPWMVIVIAAIIPVYLYFLKLYRASMRELKRIESIARSPLYAQIGETFAGLSTIRAFGVADAFILTQEKLQDTANRPTYILSCLDVWVAVRAESFVAFLIGMMALFGVALNINRALLGLALSYALTMMFQLNFGLRNLAAVEALMNSVERLSHYITDLKPEGSGKHQLVQSQPPKNWPQAGSLEFKNLTLKYRPELQPILHSLSFKIEPGTKVGVVGRTGAGKSSIITALFRLVEYDEGTIEVDGVNVASLDLTVLRSSLAIIPQAPVLFDGTIRSNLDPFSNKSDDDLWTVLERCSLREYVANLPAKLDAAVAEGGSNLSVGQRQLLCLGRAMLVKSKVLLIDEATASVDMETDSYIQKVLREDFAECTVLCIAHRLNTLMDYDKILVLDAGRLAEYDTPHNLAVNPASLFSSLIDETGASNAALLRKIAFTKSVN</sequence>
<dbReference type="InterPro" id="IPR044746">
    <property type="entry name" value="ABCC_6TM_D1"/>
</dbReference>
<dbReference type="Gene3D" id="3.40.50.300">
    <property type="entry name" value="P-loop containing nucleotide triphosphate hydrolases"/>
    <property type="match status" value="2"/>
</dbReference>
<dbReference type="CDD" id="cd03244">
    <property type="entry name" value="ABCC_MRP_domain2"/>
    <property type="match status" value="1"/>
</dbReference>
<feature type="transmembrane region" description="Helical" evidence="9">
    <location>
        <begin position="764"/>
        <end position="783"/>
    </location>
</feature>
<reference evidence="12 13" key="1">
    <citation type="journal article" date="2019" name="Sci. Rep.">
        <title>Comparative genomics of chytrid fungi reveal insights into the obligate biotrophic and pathogenic lifestyle of Synchytrium endobioticum.</title>
        <authorList>
            <person name="van de Vossenberg B.T.L.H."/>
            <person name="Warris S."/>
            <person name="Nguyen H.D.T."/>
            <person name="van Gent-Pelzer M.P.E."/>
            <person name="Joly D.L."/>
            <person name="van de Geest H.C."/>
            <person name="Bonants P.J.M."/>
            <person name="Smith D.S."/>
            <person name="Levesque C.A."/>
            <person name="van der Lee T.A.J."/>
        </authorList>
    </citation>
    <scope>NUCLEOTIDE SEQUENCE [LARGE SCALE GENOMIC DNA]</scope>
    <source>
        <strain evidence="12 13">CBS 675.73</strain>
    </source>
</reference>
<keyword evidence="2" id="KW-0813">Transport</keyword>
<dbReference type="PANTHER" id="PTHR24223:SF399">
    <property type="entry name" value="ABC TRANSPORTER ATNG"/>
    <property type="match status" value="1"/>
</dbReference>
<dbReference type="CDD" id="cd03250">
    <property type="entry name" value="ABCC_MRP_domain1"/>
    <property type="match status" value="1"/>
</dbReference>
<feature type="domain" description="ABC transmembrane type-1" evidence="11">
    <location>
        <begin position="768"/>
        <end position="1040"/>
    </location>
</feature>
<dbReference type="InterPro" id="IPR027417">
    <property type="entry name" value="P-loop_NTPase"/>
</dbReference>
<keyword evidence="4" id="KW-0547">Nucleotide-binding</keyword>
<organism evidence="12 13">
    <name type="scientific">Chytriomyces confervae</name>
    <dbReference type="NCBI Taxonomy" id="246404"/>
    <lineage>
        <taxon>Eukaryota</taxon>
        <taxon>Fungi</taxon>
        <taxon>Fungi incertae sedis</taxon>
        <taxon>Chytridiomycota</taxon>
        <taxon>Chytridiomycota incertae sedis</taxon>
        <taxon>Chytridiomycetes</taxon>
        <taxon>Chytridiales</taxon>
        <taxon>Chytriomycetaceae</taxon>
        <taxon>Chytriomyces</taxon>
    </lineage>
</organism>
<gene>
    <name evidence="12" type="ORF">CcCBS67573_g07131</name>
</gene>
<evidence type="ECO:0000256" key="9">
    <source>
        <dbReference type="SAM" id="Phobius"/>
    </source>
</evidence>
<feature type="domain" description="ABC transporter" evidence="10">
    <location>
        <begin position="469"/>
        <end position="702"/>
    </location>
</feature>